<dbReference type="EMBL" id="JAMZIH010003063">
    <property type="protein sequence ID" value="KAJ1677054.1"/>
    <property type="molecule type" value="Genomic_DNA"/>
</dbReference>
<feature type="non-terminal residue" evidence="1">
    <location>
        <position position="1"/>
    </location>
</feature>
<gene>
    <name evidence="1" type="ORF">EV182_006972</name>
</gene>
<reference evidence="1" key="1">
    <citation type="submission" date="2022-06" db="EMBL/GenBank/DDBJ databases">
        <title>Phylogenomic reconstructions and comparative analyses of Kickxellomycotina fungi.</title>
        <authorList>
            <person name="Reynolds N.K."/>
            <person name="Stajich J.E."/>
            <person name="Barry K."/>
            <person name="Grigoriev I.V."/>
            <person name="Crous P."/>
            <person name="Smith M.E."/>
        </authorList>
    </citation>
    <scope>NUCLEOTIDE SEQUENCE</scope>
    <source>
        <strain evidence="1">RSA 2271</strain>
    </source>
</reference>
<name>A0ACC1HKN4_9FUNG</name>
<evidence type="ECO:0000313" key="2">
    <source>
        <dbReference type="Proteomes" id="UP001145114"/>
    </source>
</evidence>
<proteinExistence type="predicted"/>
<comment type="caution">
    <text evidence="1">The sequence shown here is derived from an EMBL/GenBank/DDBJ whole genome shotgun (WGS) entry which is preliminary data.</text>
</comment>
<keyword evidence="2" id="KW-1185">Reference proteome</keyword>
<evidence type="ECO:0000313" key="1">
    <source>
        <dbReference type="EMBL" id="KAJ1677054.1"/>
    </source>
</evidence>
<protein>
    <submittedName>
        <fullName evidence="1">Uncharacterized protein</fullName>
    </submittedName>
</protein>
<feature type="non-terminal residue" evidence="1">
    <location>
        <position position="334"/>
    </location>
</feature>
<organism evidence="1 2">
    <name type="scientific">Spiromyces aspiralis</name>
    <dbReference type="NCBI Taxonomy" id="68401"/>
    <lineage>
        <taxon>Eukaryota</taxon>
        <taxon>Fungi</taxon>
        <taxon>Fungi incertae sedis</taxon>
        <taxon>Zoopagomycota</taxon>
        <taxon>Kickxellomycotina</taxon>
        <taxon>Kickxellomycetes</taxon>
        <taxon>Kickxellales</taxon>
        <taxon>Kickxellaceae</taxon>
        <taxon>Spiromyces</taxon>
    </lineage>
</organism>
<sequence>VEHALRQSANSSVTLPRTDPTPVIVCYIFRGPVVPGKFNVEAAKALGIPPGPLYSRLHSGHDVTLEDGRVIQPHQVVGAPKPPSIFLVIDCPSAKYINSLVTSPQWQGFYSSAARNPDSGYPALIIHLAGEGVLEDPRYIDWMRRFDFSTQHIVCSQDYCGDGNPYQKHAALQANLARLDSSVFVVPQGEPAPKRSIAELATRTGLNIVAAQPLMRYELEPRARLNAQDARQLKSPEQFESEVEEAPALANYLRLVDEYKANDTQTTDGEGPPGLGDAECNFVVSTLGTGSAIPSIMRNVSCNLIYIPENGGCAVLDAGEGSVGQIKRLLGYPE</sequence>
<dbReference type="Proteomes" id="UP001145114">
    <property type="component" value="Unassembled WGS sequence"/>
</dbReference>
<accession>A0ACC1HKN4</accession>